<dbReference type="Gene3D" id="1.20.1250.20">
    <property type="entry name" value="MFS general substrate transporter like domains"/>
    <property type="match status" value="1"/>
</dbReference>
<dbReference type="GO" id="GO:0006869">
    <property type="term" value="P:lipid transport"/>
    <property type="evidence" value="ECO:0007669"/>
    <property type="project" value="UniProtKB-KW"/>
</dbReference>
<feature type="transmembrane region" description="Helical" evidence="15">
    <location>
        <begin position="335"/>
        <end position="353"/>
    </location>
</feature>
<keyword evidence="6 15" id="KW-0472">Membrane</keyword>
<keyword evidence="5" id="KW-0445">Lipid transport</keyword>
<dbReference type="InterPro" id="IPR036259">
    <property type="entry name" value="MFS_trans_sf"/>
</dbReference>
<feature type="transmembrane region" description="Helical" evidence="15">
    <location>
        <begin position="440"/>
        <end position="462"/>
    </location>
</feature>
<organism evidence="17 18">
    <name type="scientific">Nothobranchius furzeri</name>
    <name type="common">Turquoise killifish</name>
    <dbReference type="NCBI Taxonomy" id="105023"/>
    <lineage>
        <taxon>Eukaryota</taxon>
        <taxon>Metazoa</taxon>
        <taxon>Chordata</taxon>
        <taxon>Craniata</taxon>
        <taxon>Vertebrata</taxon>
        <taxon>Euteleostomi</taxon>
        <taxon>Actinopterygii</taxon>
        <taxon>Neopterygii</taxon>
        <taxon>Teleostei</taxon>
        <taxon>Neoteleostei</taxon>
        <taxon>Acanthomorphata</taxon>
        <taxon>Ovalentaria</taxon>
        <taxon>Atherinomorphae</taxon>
        <taxon>Cyprinodontiformes</taxon>
        <taxon>Nothobranchiidae</taxon>
        <taxon>Nothobranchius</taxon>
    </lineage>
</organism>
<comment type="catalytic activity">
    <reaction evidence="13">
        <text>a 1-O-(1Z-alkenyl)-sn-glycero-3-phosphocholine(out) + H(+)(out) = a 1-O-(1Z-alkenyl)-sn-glycero-3-phosphocholine(in) + H(+)(in)</text>
        <dbReference type="Rhea" id="RHEA:74447"/>
        <dbReference type="ChEBI" id="CHEBI:15378"/>
        <dbReference type="ChEBI" id="CHEBI:77287"/>
    </reaction>
</comment>
<keyword evidence="18" id="KW-1185">Reference proteome</keyword>
<evidence type="ECO:0000256" key="10">
    <source>
        <dbReference type="ARBA" id="ARBA00036238"/>
    </source>
</evidence>
<dbReference type="PROSITE" id="PS50850">
    <property type="entry name" value="MFS"/>
    <property type="match status" value="1"/>
</dbReference>
<evidence type="ECO:0000256" key="3">
    <source>
        <dbReference type="ARBA" id="ARBA00022692"/>
    </source>
</evidence>
<evidence type="ECO:0000313" key="17">
    <source>
        <dbReference type="Ensembl" id="ENSNFUP00015029763.1"/>
    </source>
</evidence>
<dbReference type="Proteomes" id="UP000694548">
    <property type="component" value="Unassembled WGS sequence"/>
</dbReference>
<feature type="domain" description="Major facilitator superfamily (MFS) profile" evidence="16">
    <location>
        <begin position="44"/>
        <end position="463"/>
    </location>
</feature>
<evidence type="ECO:0000256" key="14">
    <source>
        <dbReference type="ARBA" id="ARBA00048915"/>
    </source>
</evidence>
<comment type="catalytic activity">
    <reaction evidence="10">
        <text>a 1-acyl-sn-glycero-3-phosphoethanolamine(out) + H(+)(out) = a 1-acyl-sn-glycero-3-phosphoethanolamine(in) + H(+)(in)</text>
        <dbReference type="Rhea" id="RHEA:74439"/>
        <dbReference type="ChEBI" id="CHEBI:15378"/>
        <dbReference type="ChEBI" id="CHEBI:64381"/>
    </reaction>
</comment>
<dbReference type="SUPFAM" id="SSF103473">
    <property type="entry name" value="MFS general substrate transporter"/>
    <property type="match status" value="1"/>
</dbReference>
<dbReference type="InterPro" id="IPR011701">
    <property type="entry name" value="MFS"/>
</dbReference>
<evidence type="ECO:0000256" key="8">
    <source>
        <dbReference type="ARBA" id="ARBA00024338"/>
    </source>
</evidence>
<feature type="transmembrane region" description="Helical" evidence="15">
    <location>
        <begin position="252"/>
        <end position="273"/>
    </location>
</feature>
<evidence type="ECO:0000313" key="18">
    <source>
        <dbReference type="Proteomes" id="UP000694548"/>
    </source>
</evidence>
<comment type="subcellular location">
    <subcellularLocation>
        <location evidence="1">Lysosome membrane</location>
        <topology evidence="1">Multi-pass membrane protein</topology>
    </subcellularLocation>
</comment>
<comment type="catalytic activity">
    <reaction evidence="9">
        <text>a 1-acyl-sn-glycero-3-phosphocholine(out) + H(+)(out) = a 1-acyl-sn-glycero-3-phosphocholine(in) + H(+)(in)</text>
        <dbReference type="Rhea" id="RHEA:74435"/>
        <dbReference type="ChEBI" id="CHEBI:15378"/>
        <dbReference type="ChEBI" id="CHEBI:58168"/>
    </reaction>
</comment>
<dbReference type="InterPro" id="IPR044770">
    <property type="entry name" value="MFS_spinster-like"/>
</dbReference>
<dbReference type="PANTHER" id="PTHR23505:SF13">
    <property type="entry name" value="PROTEIN SPINSTER HOMOLOG 1"/>
    <property type="match status" value="1"/>
</dbReference>
<evidence type="ECO:0000256" key="6">
    <source>
        <dbReference type="ARBA" id="ARBA00023136"/>
    </source>
</evidence>
<reference evidence="17" key="2">
    <citation type="submission" date="2025-09" db="UniProtKB">
        <authorList>
            <consortium name="Ensembl"/>
        </authorList>
    </citation>
    <scope>IDENTIFICATION</scope>
</reference>
<dbReference type="InterPro" id="IPR020846">
    <property type="entry name" value="MFS_dom"/>
</dbReference>
<dbReference type="GeneTree" id="ENSGT00390000005976"/>
<dbReference type="CDD" id="cd17328">
    <property type="entry name" value="MFS_spinster_like"/>
    <property type="match status" value="1"/>
</dbReference>
<feature type="transmembrane region" description="Helical" evidence="15">
    <location>
        <begin position="113"/>
        <end position="134"/>
    </location>
</feature>
<dbReference type="AlphaFoldDB" id="A0A8C6MAB5"/>
<feature type="transmembrane region" description="Helical" evidence="15">
    <location>
        <begin position="169"/>
        <end position="188"/>
    </location>
</feature>
<reference evidence="17" key="1">
    <citation type="submission" date="2025-08" db="UniProtKB">
        <authorList>
            <consortium name="Ensembl"/>
        </authorList>
    </citation>
    <scope>IDENTIFICATION</scope>
</reference>
<feature type="transmembrane region" description="Helical" evidence="15">
    <location>
        <begin position="140"/>
        <end position="162"/>
    </location>
</feature>
<feature type="transmembrane region" description="Helical" evidence="15">
    <location>
        <begin position="200"/>
        <end position="220"/>
    </location>
</feature>
<proteinExistence type="inferred from homology"/>
<evidence type="ECO:0000256" key="13">
    <source>
        <dbReference type="ARBA" id="ARBA00047765"/>
    </source>
</evidence>
<evidence type="ECO:0000256" key="7">
    <source>
        <dbReference type="ARBA" id="ARBA00023228"/>
    </source>
</evidence>
<dbReference type="GO" id="GO:0005765">
    <property type="term" value="C:lysosomal membrane"/>
    <property type="evidence" value="ECO:0007669"/>
    <property type="project" value="UniProtKB-SubCell"/>
</dbReference>
<feature type="transmembrane region" description="Helical" evidence="15">
    <location>
        <begin position="365"/>
        <end position="390"/>
    </location>
</feature>
<feature type="transmembrane region" description="Helical" evidence="15">
    <location>
        <begin position="82"/>
        <end position="101"/>
    </location>
</feature>
<name>A0A8C6MAB5_NOTFU</name>
<dbReference type="PANTHER" id="PTHR23505">
    <property type="entry name" value="SPINSTER"/>
    <property type="match status" value="1"/>
</dbReference>
<feature type="transmembrane region" description="Helical" evidence="15">
    <location>
        <begin position="402"/>
        <end position="420"/>
    </location>
</feature>
<evidence type="ECO:0000256" key="12">
    <source>
        <dbReference type="ARBA" id="ARBA00041462"/>
    </source>
</evidence>
<evidence type="ECO:0000256" key="2">
    <source>
        <dbReference type="ARBA" id="ARBA00022448"/>
    </source>
</evidence>
<keyword evidence="3 15" id="KW-0812">Transmembrane</keyword>
<keyword evidence="4 15" id="KW-1133">Transmembrane helix</keyword>
<evidence type="ECO:0000259" key="16">
    <source>
        <dbReference type="PROSITE" id="PS50850"/>
    </source>
</evidence>
<dbReference type="Pfam" id="PF07690">
    <property type="entry name" value="MFS_1"/>
    <property type="match status" value="1"/>
</dbReference>
<evidence type="ECO:0000256" key="15">
    <source>
        <dbReference type="SAM" id="Phobius"/>
    </source>
</evidence>
<keyword evidence="2" id="KW-0813">Transport</keyword>
<evidence type="ECO:0000256" key="11">
    <source>
        <dbReference type="ARBA" id="ARBA00039482"/>
    </source>
</evidence>
<dbReference type="Ensembl" id="ENSNFUT00015031095.1">
    <property type="protein sequence ID" value="ENSNFUP00015029763.1"/>
    <property type="gene ID" value="ENSNFUG00015014320.1"/>
</dbReference>
<sequence length="498" mass="54356">AVYMRRHGVIVSFKTEAEGPNGPDAQQHPEEEASGVSRVRAVLIVLTLCYINLLNYMDRFTVAGVLPDIEQYFGIDDGNSGLLQTVFICSYMFLAPFFGYLGDRYNRKYIMSAGILFWSSVTLATCFWLQHFWALLLTRGLVGVGEASYSTIAPTIIADLYIKEKRTNMLSLFYFAIPVGSGLGYIVGSQVSSATKDWHSALRVTPGLGLVAVVLLLFVVQEPKRGAVEARSDMHQTSWLTDLRELSRNCSFILSTLGFTAVAFVTGSLALWAPTFLYRAAVFTGQKPPCVDEAQCSSSDSLIFGIITVITGLLGVASGVQVSRQLRKKTARADPLVCAAGLLLSAPFLYLAIVCAQTSTVATYIFIFLGETFLSMNWAIVADILLYVVVPTRRSTAEALQIVVSHLLGDAGSPSLIGVFSDSLRKTDSFLWQFRSLQISLLLCSFVAVVGGAFFLFTALFIEKDRNRAEKYIPSADEPIVVPKSGRSAHVSVSSVLI</sequence>
<accession>A0A8C6MAB5</accession>
<dbReference type="GO" id="GO:0022857">
    <property type="term" value="F:transmembrane transporter activity"/>
    <property type="evidence" value="ECO:0007669"/>
    <property type="project" value="InterPro"/>
</dbReference>
<evidence type="ECO:0000256" key="9">
    <source>
        <dbReference type="ARBA" id="ARBA00035932"/>
    </source>
</evidence>
<protein>
    <recommendedName>
        <fullName evidence="11">Protein spinster homolog 1</fullName>
    </recommendedName>
    <alternativeName>
        <fullName evidence="12">Spns1</fullName>
    </alternativeName>
</protein>
<comment type="similarity">
    <text evidence="8">Belongs to the major facilitator superfamily. Spinster (TC 2.A.1.49) family.</text>
</comment>
<comment type="catalytic activity">
    <reaction evidence="14">
        <text>a 1-O-(1Z-alkenyl)-sn-glycero-3-phosphoethanolamine(out) + H(+)(out) = a 1-O-(1Z-alkenyl)-sn-glycero-3-phosphoethanolamine(in) + H(+)(in)</text>
        <dbReference type="Rhea" id="RHEA:74455"/>
        <dbReference type="ChEBI" id="CHEBI:15378"/>
        <dbReference type="ChEBI" id="CHEBI:77288"/>
    </reaction>
</comment>
<evidence type="ECO:0000256" key="5">
    <source>
        <dbReference type="ARBA" id="ARBA00023055"/>
    </source>
</evidence>
<feature type="transmembrane region" description="Helical" evidence="15">
    <location>
        <begin position="302"/>
        <end position="323"/>
    </location>
</feature>
<gene>
    <name evidence="17" type="primary">SPNS1</name>
    <name evidence="17" type="synonym">spns1</name>
</gene>
<keyword evidence="7" id="KW-0458">Lysosome</keyword>
<evidence type="ECO:0000256" key="4">
    <source>
        <dbReference type="ARBA" id="ARBA00022989"/>
    </source>
</evidence>
<evidence type="ECO:0000256" key="1">
    <source>
        <dbReference type="ARBA" id="ARBA00004155"/>
    </source>
</evidence>
<feature type="transmembrane region" description="Helical" evidence="15">
    <location>
        <begin position="39"/>
        <end position="57"/>
    </location>
</feature>